<keyword evidence="5" id="KW-0805">Transcription regulation</keyword>
<dbReference type="PANTHER" id="PTHR42713:SF3">
    <property type="entry name" value="TRANSCRIPTIONAL REGULATORY PROTEIN HPTR"/>
    <property type="match status" value="1"/>
</dbReference>
<dbReference type="Gene3D" id="1.10.10.60">
    <property type="entry name" value="Homeodomain-like"/>
    <property type="match status" value="2"/>
</dbReference>
<evidence type="ECO:0000256" key="6">
    <source>
        <dbReference type="ARBA" id="ARBA00023125"/>
    </source>
</evidence>
<dbReference type="GO" id="GO:0003700">
    <property type="term" value="F:DNA-binding transcription factor activity"/>
    <property type="evidence" value="ECO:0007669"/>
    <property type="project" value="InterPro"/>
</dbReference>
<dbReference type="InterPro" id="IPR041522">
    <property type="entry name" value="CdaR_GGDEF"/>
</dbReference>
<evidence type="ECO:0000256" key="1">
    <source>
        <dbReference type="ARBA" id="ARBA00004496"/>
    </source>
</evidence>
<keyword evidence="7" id="KW-0804">Transcription</keyword>
<evidence type="ECO:0000313" key="12">
    <source>
        <dbReference type="Proteomes" id="UP000823615"/>
    </source>
</evidence>
<dbReference type="PROSITE" id="PS01124">
    <property type="entry name" value="HTH_ARAC_FAMILY_2"/>
    <property type="match status" value="1"/>
</dbReference>
<keyword evidence="4" id="KW-0902">Two-component regulatory system</keyword>
<dbReference type="GO" id="GO:0043565">
    <property type="term" value="F:sequence-specific DNA binding"/>
    <property type="evidence" value="ECO:0007669"/>
    <property type="project" value="InterPro"/>
</dbReference>
<feature type="modified residue" description="4-aspartylphosphate" evidence="8">
    <location>
        <position position="55"/>
    </location>
</feature>
<reference evidence="11" key="2">
    <citation type="journal article" date="2021" name="PeerJ">
        <title>Extensive microbial diversity within the chicken gut microbiome revealed by metagenomics and culture.</title>
        <authorList>
            <person name="Gilroy R."/>
            <person name="Ravi A."/>
            <person name="Getino M."/>
            <person name="Pursley I."/>
            <person name="Horton D.L."/>
            <person name="Alikhan N.F."/>
            <person name="Baker D."/>
            <person name="Gharbi K."/>
            <person name="Hall N."/>
            <person name="Watson M."/>
            <person name="Adriaenssens E.M."/>
            <person name="Foster-Nyarko E."/>
            <person name="Jarju S."/>
            <person name="Secka A."/>
            <person name="Antonio M."/>
            <person name="Oren A."/>
            <person name="Chaudhuri R.R."/>
            <person name="La Ragione R."/>
            <person name="Hildebrand F."/>
            <person name="Pallen M.J."/>
        </authorList>
    </citation>
    <scope>NUCLEOTIDE SEQUENCE</scope>
    <source>
        <strain evidence="11">7293</strain>
    </source>
</reference>
<dbReference type="GO" id="GO:0000160">
    <property type="term" value="P:phosphorelay signal transduction system"/>
    <property type="evidence" value="ECO:0007669"/>
    <property type="project" value="UniProtKB-KW"/>
</dbReference>
<dbReference type="SMART" id="SM00342">
    <property type="entry name" value="HTH_ARAC"/>
    <property type="match status" value="1"/>
</dbReference>
<dbReference type="Pfam" id="PF00072">
    <property type="entry name" value="Response_reg"/>
    <property type="match status" value="1"/>
</dbReference>
<dbReference type="PROSITE" id="PS50110">
    <property type="entry name" value="RESPONSE_REGULATORY"/>
    <property type="match status" value="1"/>
</dbReference>
<dbReference type="AlphaFoldDB" id="A0A9D9H2L9"/>
<dbReference type="Proteomes" id="UP000823615">
    <property type="component" value="Unassembled WGS sequence"/>
</dbReference>
<dbReference type="InterPro" id="IPR001789">
    <property type="entry name" value="Sig_transdc_resp-reg_receiver"/>
</dbReference>
<organism evidence="11 12">
    <name type="scientific">Candidatus Ornithospirochaeta stercoripullorum</name>
    <dbReference type="NCBI Taxonomy" id="2840899"/>
    <lineage>
        <taxon>Bacteria</taxon>
        <taxon>Pseudomonadati</taxon>
        <taxon>Spirochaetota</taxon>
        <taxon>Spirochaetia</taxon>
        <taxon>Spirochaetales</taxon>
        <taxon>Spirochaetaceae</taxon>
        <taxon>Spirochaetaceae incertae sedis</taxon>
        <taxon>Candidatus Ornithospirochaeta</taxon>
    </lineage>
</organism>
<evidence type="ECO:0000313" key="11">
    <source>
        <dbReference type="EMBL" id="MBO8436820.1"/>
    </source>
</evidence>
<evidence type="ECO:0000256" key="7">
    <source>
        <dbReference type="ARBA" id="ARBA00023163"/>
    </source>
</evidence>
<evidence type="ECO:0000256" key="5">
    <source>
        <dbReference type="ARBA" id="ARBA00023015"/>
    </source>
</evidence>
<dbReference type="InterPro" id="IPR009057">
    <property type="entry name" value="Homeodomain-like_sf"/>
</dbReference>
<proteinExistence type="predicted"/>
<accession>A0A9D9H2L9</accession>
<feature type="domain" description="Response regulatory" evidence="10">
    <location>
        <begin position="3"/>
        <end position="121"/>
    </location>
</feature>
<comment type="caution">
    <text evidence="11">The sequence shown here is derived from an EMBL/GenBank/DDBJ whole genome shotgun (WGS) entry which is preliminary data.</text>
</comment>
<feature type="domain" description="HTH araC/xylS-type" evidence="9">
    <location>
        <begin position="424"/>
        <end position="523"/>
    </location>
</feature>
<evidence type="ECO:0000256" key="4">
    <source>
        <dbReference type="ARBA" id="ARBA00023012"/>
    </source>
</evidence>
<sequence length="531" mass="59910">MYTILLVDDEDEVRKSIRELTPWTEYGFSVIGEASNGREALDFVSETVPDVIITDIRMPYMDGIQFIEEVRKSISPSVDVIILSGYDEFTFAQTAMRLNVAEYVLKPVSVSSMGEVLKRAKERLDNDRAKVLDRNQIEAFYKDAMEIYKEKFLVSLITPTRRLDSTMIEERAETYGVPLKGSLFAVVIIDLPTETLSSVAVEEVIEEGLEDEEGVIPFQYENQIVLIFTSGMQKNFSALFSKQIYRYLSLLQSRVIHYFSKPFNMGIGEIATDVKALSDSYRSALEALNYTQLYPEQHIISISDVETLESDKAINPGELRTELVLAVKFGGKEDTEKAVQAFFQGITETASVQNTVISILSIISEICTSYGRNIATLLEGENLFLALSHANSLSRSEALMIKLALRANEEANGARENSHIQFVEKAKMIIKERYSDPVFGLDQLTDEISVSPAYFSTTFKKETGISFVQYLTSVRLEKAKEMLKNTDAKTYEIAEKAGFSEPNYFSFIFRKNIGISPSQYRAQNRSNSQPL</sequence>
<dbReference type="Pfam" id="PF17853">
    <property type="entry name" value="GGDEF_2"/>
    <property type="match status" value="1"/>
</dbReference>
<keyword evidence="3 8" id="KW-0597">Phosphoprotein</keyword>
<evidence type="ECO:0000259" key="9">
    <source>
        <dbReference type="PROSITE" id="PS01124"/>
    </source>
</evidence>
<comment type="subcellular location">
    <subcellularLocation>
        <location evidence="1">Cytoplasm</location>
    </subcellularLocation>
</comment>
<dbReference type="InterPro" id="IPR051552">
    <property type="entry name" value="HptR"/>
</dbReference>
<dbReference type="Pfam" id="PF12833">
    <property type="entry name" value="HTH_18"/>
    <property type="match status" value="1"/>
</dbReference>
<evidence type="ECO:0000256" key="8">
    <source>
        <dbReference type="PROSITE-ProRule" id="PRU00169"/>
    </source>
</evidence>
<dbReference type="PANTHER" id="PTHR42713">
    <property type="entry name" value="HISTIDINE KINASE-RELATED"/>
    <property type="match status" value="1"/>
</dbReference>
<keyword evidence="2" id="KW-0963">Cytoplasm</keyword>
<gene>
    <name evidence="11" type="ORF">IAA97_07580</name>
</gene>
<evidence type="ECO:0000256" key="3">
    <source>
        <dbReference type="ARBA" id="ARBA00022553"/>
    </source>
</evidence>
<dbReference type="SUPFAM" id="SSF46689">
    <property type="entry name" value="Homeodomain-like"/>
    <property type="match status" value="2"/>
</dbReference>
<dbReference type="InterPro" id="IPR011006">
    <property type="entry name" value="CheY-like_superfamily"/>
</dbReference>
<evidence type="ECO:0000256" key="2">
    <source>
        <dbReference type="ARBA" id="ARBA00022490"/>
    </source>
</evidence>
<dbReference type="InterPro" id="IPR020449">
    <property type="entry name" value="Tscrpt_reg_AraC-type_HTH"/>
</dbReference>
<evidence type="ECO:0000259" key="10">
    <source>
        <dbReference type="PROSITE" id="PS50110"/>
    </source>
</evidence>
<dbReference type="GO" id="GO:0005737">
    <property type="term" value="C:cytoplasm"/>
    <property type="evidence" value="ECO:0007669"/>
    <property type="project" value="UniProtKB-SubCell"/>
</dbReference>
<name>A0A9D9H2L9_9SPIO</name>
<dbReference type="EMBL" id="JADIMT010000090">
    <property type="protein sequence ID" value="MBO8436820.1"/>
    <property type="molecule type" value="Genomic_DNA"/>
</dbReference>
<dbReference type="PRINTS" id="PR00032">
    <property type="entry name" value="HTHARAC"/>
</dbReference>
<protein>
    <submittedName>
        <fullName evidence="11">Response regulator</fullName>
    </submittedName>
</protein>
<dbReference type="InterPro" id="IPR018060">
    <property type="entry name" value="HTH_AraC"/>
</dbReference>
<dbReference type="Gene3D" id="3.40.50.2300">
    <property type="match status" value="1"/>
</dbReference>
<dbReference type="SUPFAM" id="SSF52172">
    <property type="entry name" value="CheY-like"/>
    <property type="match status" value="1"/>
</dbReference>
<dbReference type="CDD" id="cd17536">
    <property type="entry name" value="REC_YesN-like"/>
    <property type="match status" value="1"/>
</dbReference>
<dbReference type="SMART" id="SM00448">
    <property type="entry name" value="REC"/>
    <property type="match status" value="1"/>
</dbReference>
<reference evidence="11" key="1">
    <citation type="submission" date="2020-10" db="EMBL/GenBank/DDBJ databases">
        <authorList>
            <person name="Gilroy R."/>
        </authorList>
    </citation>
    <scope>NUCLEOTIDE SEQUENCE</scope>
    <source>
        <strain evidence="11">7293</strain>
    </source>
</reference>
<keyword evidence="6" id="KW-0238">DNA-binding</keyword>